<gene>
    <name evidence="1" type="ORF">LX24_01943</name>
</gene>
<proteinExistence type="predicted"/>
<comment type="caution">
    <text evidence="1">The sequence shown here is derived from an EMBL/GenBank/DDBJ whole genome shotgun (WGS) entry which is preliminary data.</text>
</comment>
<reference evidence="1 2" key="1">
    <citation type="submission" date="2019-07" db="EMBL/GenBank/DDBJ databases">
        <title>Genomic Encyclopedia of Type Strains, Phase I: the one thousand microbial genomes (KMG-I) project.</title>
        <authorList>
            <person name="Kyrpides N."/>
        </authorList>
    </citation>
    <scope>NUCLEOTIDE SEQUENCE [LARGE SCALE GENOMIC DNA]</scope>
    <source>
        <strain evidence="1 2">DSM 6562</strain>
    </source>
</reference>
<protein>
    <submittedName>
        <fullName evidence="1">Uncharacterized protein</fullName>
    </submittedName>
</protein>
<keyword evidence="2" id="KW-1185">Reference proteome</keyword>
<dbReference type="EMBL" id="VNHM01000010">
    <property type="protein sequence ID" value="TYO94928.1"/>
    <property type="molecule type" value="Genomic_DNA"/>
</dbReference>
<dbReference type="RefSeq" id="WP_166511953.1">
    <property type="nucleotide sequence ID" value="NZ_VNHM01000010.1"/>
</dbReference>
<organism evidence="1 2">
    <name type="scientific">Desulfallas thermosapovorans DSM 6562</name>
    <dbReference type="NCBI Taxonomy" id="1121431"/>
    <lineage>
        <taxon>Bacteria</taxon>
        <taxon>Bacillati</taxon>
        <taxon>Bacillota</taxon>
        <taxon>Clostridia</taxon>
        <taxon>Eubacteriales</taxon>
        <taxon>Desulfallaceae</taxon>
        <taxon>Desulfallas</taxon>
    </lineage>
</organism>
<evidence type="ECO:0000313" key="1">
    <source>
        <dbReference type="EMBL" id="TYO94928.1"/>
    </source>
</evidence>
<accession>A0A5S4ZS98</accession>
<dbReference type="Proteomes" id="UP000323166">
    <property type="component" value="Unassembled WGS sequence"/>
</dbReference>
<dbReference type="AlphaFoldDB" id="A0A5S4ZS98"/>
<sequence length="144" mass="16084">MAGFINNLLSRVGLAPKPEKQAKDTVSAPERNADAFLRIVALVDEMVDRGETRLKKTEDNYAVIYMAGNKKVLHITKNTDPPRTFFLYPGANRVARSMDVPGLRVISKNEARQKRFGPIKAVYTGSDINVVRNMLKMMDSDKSA</sequence>
<evidence type="ECO:0000313" key="2">
    <source>
        <dbReference type="Proteomes" id="UP000323166"/>
    </source>
</evidence>
<name>A0A5S4ZS98_9FIRM</name>